<dbReference type="InterPro" id="IPR050596">
    <property type="entry name" value="AspAT/PAT-like"/>
</dbReference>
<reference evidence="10 11" key="1">
    <citation type="submission" date="2015-10" db="EMBL/GenBank/DDBJ databases">
        <title>Draft genome sequence of Novosphingobium fuchskuhlense DSM 25065 isolated from a surface water sample of the southwest basin of Lake Grosse Fuchskuhle.</title>
        <authorList>
            <person name="Ruckert C."/>
            <person name="Winkler A."/>
            <person name="Glaeser J."/>
            <person name="Grossart H.-P."/>
            <person name="Kalinowski J."/>
            <person name="Glaeser S."/>
        </authorList>
    </citation>
    <scope>NUCLEOTIDE SEQUENCE [LARGE SCALE GENOMIC DNA]</scope>
    <source>
        <strain evidence="10 11">FNE08-7</strain>
    </source>
</reference>
<evidence type="ECO:0000256" key="6">
    <source>
        <dbReference type="ARBA" id="ARBA00022898"/>
    </source>
</evidence>
<protein>
    <recommendedName>
        <fullName evidence="8">Aminotransferase</fullName>
        <ecNumber evidence="8">2.6.1.-</ecNumber>
    </recommendedName>
</protein>
<comment type="cofactor">
    <cofactor evidence="1 8">
        <name>pyridoxal 5'-phosphate</name>
        <dbReference type="ChEBI" id="CHEBI:597326"/>
    </cofactor>
</comment>
<evidence type="ECO:0000256" key="7">
    <source>
        <dbReference type="ARBA" id="ARBA00049185"/>
    </source>
</evidence>
<comment type="similarity">
    <text evidence="2 8">Belongs to the class-I pyridoxal-phosphate-dependent aminotransferase family.</text>
</comment>
<dbReference type="InterPro" id="IPR015422">
    <property type="entry name" value="PyrdxlP-dep_Trfase_small"/>
</dbReference>
<dbReference type="EC" id="2.6.1.-" evidence="8"/>
<feature type="domain" description="Aminotransferase class I/classII large" evidence="9">
    <location>
        <begin position="34"/>
        <end position="386"/>
    </location>
</feature>
<dbReference type="GO" id="GO:0004069">
    <property type="term" value="F:L-aspartate:2-oxoglutarate aminotransferase activity"/>
    <property type="evidence" value="ECO:0007669"/>
    <property type="project" value="UniProtKB-EC"/>
</dbReference>
<gene>
    <name evidence="10" type="ORF">AQZ52_01880</name>
</gene>
<dbReference type="PANTHER" id="PTHR46383:SF1">
    <property type="entry name" value="ASPARTATE AMINOTRANSFERASE"/>
    <property type="match status" value="1"/>
</dbReference>
<evidence type="ECO:0000256" key="3">
    <source>
        <dbReference type="ARBA" id="ARBA00011738"/>
    </source>
</evidence>
<dbReference type="PANTHER" id="PTHR46383">
    <property type="entry name" value="ASPARTATE AMINOTRANSFERASE"/>
    <property type="match status" value="1"/>
</dbReference>
<dbReference type="CDD" id="cd00609">
    <property type="entry name" value="AAT_like"/>
    <property type="match status" value="1"/>
</dbReference>
<sequence>MSEPHTSAALQRITASRTTVMTDRAIALRAEGRDIISLSVGEPDFATPPHVIEAAKAALDAGDTRYTAVPGTAALREAAALHFVRDLGIEVPPTQVIVSAGGKQAIFLAIAATAGAGDEVLIPAPWWVSYPEIVRFAGAEPVAMPTTPQDGYRISADQLAAAITPRTRWLLLNSPGNPTGAVYSADDLAALGEVLRRHPQVLVLSDDIYAPLRYAAGAHATLAVVCPDLANRVLTVSGVSKSHAMTGFRIGVSAGPPWLIGAMAKLQSHASGNPCSISQAAAVAAFCGPQDFLVDWRERFRVRRDIAVDALNRVPGLSTPVPDGAFYCLADAAPLMARFGDDEALALHLLDHGVAVVAASAFGGRDGFRISFAADDARLAEALSRIAKALT</sequence>
<dbReference type="STRING" id="1117702.AQZ52_01880"/>
<name>A0A117UZI8_9SPHN</name>
<dbReference type="Pfam" id="PF00155">
    <property type="entry name" value="Aminotran_1_2"/>
    <property type="match status" value="1"/>
</dbReference>
<evidence type="ECO:0000256" key="4">
    <source>
        <dbReference type="ARBA" id="ARBA00022576"/>
    </source>
</evidence>
<evidence type="ECO:0000256" key="8">
    <source>
        <dbReference type="RuleBase" id="RU000481"/>
    </source>
</evidence>
<dbReference type="InterPro" id="IPR004838">
    <property type="entry name" value="NHTrfase_class1_PyrdxlP-BS"/>
</dbReference>
<evidence type="ECO:0000256" key="1">
    <source>
        <dbReference type="ARBA" id="ARBA00001933"/>
    </source>
</evidence>
<comment type="caution">
    <text evidence="10">The sequence shown here is derived from an EMBL/GenBank/DDBJ whole genome shotgun (WGS) entry which is preliminary data.</text>
</comment>
<keyword evidence="4 8" id="KW-0032">Aminotransferase</keyword>
<dbReference type="Gene3D" id="3.90.1150.10">
    <property type="entry name" value="Aspartate Aminotransferase, domain 1"/>
    <property type="match status" value="1"/>
</dbReference>
<evidence type="ECO:0000256" key="2">
    <source>
        <dbReference type="ARBA" id="ARBA00007441"/>
    </source>
</evidence>
<keyword evidence="5 8" id="KW-0808">Transferase</keyword>
<evidence type="ECO:0000259" key="9">
    <source>
        <dbReference type="Pfam" id="PF00155"/>
    </source>
</evidence>
<dbReference type="InterPro" id="IPR015424">
    <property type="entry name" value="PyrdxlP-dep_Trfase"/>
</dbReference>
<dbReference type="Proteomes" id="UP000058012">
    <property type="component" value="Unassembled WGS sequence"/>
</dbReference>
<keyword evidence="11" id="KW-1185">Reference proteome</keyword>
<dbReference type="AlphaFoldDB" id="A0A117UZI8"/>
<dbReference type="Gene3D" id="3.40.640.10">
    <property type="entry name" value="Type I PLP-dependent aspartate aminotransferase-like (Major domain)"/>
    <property type="match status" value="1"/>
</dbReference>
<proteinExistence type="inferred from homology"/>
<dbReference type="RefSeq" id="WP_067906252.1">
    <property type="nucleotide sequence ID" value="NZ_KQ954244.1"/>
</dbReference>
<dbReference type="GO" id="GO:0030170">
    <property type="term" value="F:pyridoxal phosphate binding"/>
    <property type="evidence" value="ECO:0007669"/>
    <property type="project" value="InterPro"/>
</dbReference>
<comment type="catalytic activity">
    <reaction evidence="7">
        <text>L-aspartate + 2-oxoglutarate = oxaloacetate + L-glutamate</text>
        <dbReference type="Rhea" id="RHEA:21824"/>
        <dbReference type="ChEBI" id="CHEBI:16452"/>
        <dbReference type="ChEBI" id="CHEBI:16810"/>
        <dbReference type="ChEBI" id="CHEBI:29985"/>
        <dbReference type="ChEBI" id="CHEBI:29991"/>
        <dbReference type="EC" id="2.6.1.1"/>
    </reaction>
</comment>
<dbReference type="GO" id="GO:0006520">
    <property type="term" value="P:amino acid metabolic process"/>
    <property type="evidence" value="ECO:0007669"/>
    <property type="project" value="InterPro"/>
</dbReference>
<dbReference type="InterPro" id="IPR004839">
    <property type="entry name" value="Aminotransferase_I/II_large"/>
</dbReference>
<accession>A0A117UZI8</accession>
<dbReference type="SUPFAM" id="SSF53383">
    <property type="entry name" value="PLP-dependent transferases"/>
    <property type="match status" value="1"/>
</dbReference>
<dbReference type="EMBL" id="LLZS01000001">
    <property type="protein sequence ID" value="KUR73736.1"/>
    <property type="molecule type" value="Genomic_DNA"/>
</dbReference>
<organism evidence="10 11">
    <name type="scientific">Novosphingobium fuchskuhlense</name>
    <dbReference type="NCBI Taxonomy" id="1117702"/>
    <lineage>
        <taxon>Bacteria</taxon>
        <taxon>Pseudomonadati</taxon>
        <taxon>Pseudomonadota</taxon>
        <taxon>Alphaproteobacteria</taxon>
        <taxon>Sphingomonadales</taxon>
        <taxon>Sphingomonadaceae</taxon>
        <taxon>Novosphingobium</taxon>
    </lineage>
</organism>
<dbReference type="InterPro" id="IPR015421">
    <property type="entry name" value="PyrdxlP-dep_Trfase_major"/>
</dbReference>
<evidence type="ECO:0000313" key="10">
    <source>
        <dbReference type="EMBL" id="KUR73736.1"/>
    </source>
</evidence>
<dbReference type="PROSITE" id="PS00105">
    <property type="entry name" value="AA_TRANSFER_CLASS_1"/>
    <property type="match status" value="1"/>
</dbReference>
<comment type="subunit">
    <text evidence="3">Homodimer.</text>
</comment>
<dbReference type="FunFam" id="3.40.640.10:FF:000033">
    <property type="entry name" value="Aspartate aminotransferase"/>
    <property type="match status" value="1"/>
</dbReference>
<evidence type="ECO:0000256" key="5">
    <source>
        <dbReference type="ARBA" id="ARBA00022679"/>
    </source>
</evidence>
<keyword evidence="6" id="KW-0663">Pyridoxal phosphate</keyword>
<evidence type="ECO:0000313" key="11">
    <source>
        <dbReference type="Proteomes" id="UP000058012"/>
    </source>
</evidence>